<evidence type="ECO:0000256" key="1">
    <source>
        <dbReference type="SAM" id="SignalP"/>
    </source>
</evidence>
<evidence type="ECO:0000313" key="3">
    <source>
        <dbReference type="EMBL" id="EYC35522.1"/>
    </source>
</evidence>
<name>A0A016W898_9BILA</name>
<feature type="chain" id="PRO_5001491017" description="Helix-turn-helix domain-containing protein" evidence="1">
    <location>
        <begin position="18"/>
        <end position="330"/>
    </location>
</feature>
<accession>A0A016W898</accession>
<dbReference type="PANTHER" id="PTHR21301">
    <property type="entry name" value="REVERSE TRANSCRIPTASE"/>
    <property type="match status" value="1"/>
</dbReference>
<keyword evidence="4" id="KW-1185">Reference proteome</keyword>
<feature type="domain" description="Helix-turn-helix" evidence="2">
    <location>
        <begin position="104"/>
        <end position="159"/>
    </location>
</feature>
<dbReference type="Proteomes" id="UP000024635">
    <property type="component" value="Unassembled WGS sequence"/>
</dbReference>
<feature type="signal peptide" evidence="1">
    <location>
        <begin position="1"/>
        <end position="17"/>
    </location>
</feature>
<dbReference type="EMBL" id="JARK01000635">
    <property type="protein sequence ID" value="EYC35522.1"/>
    <property type="molecule type" value="Genomic_DNA"/>
</dbReference>
<comment type="caution">
    <text evidence="3">The sequence shown here is derived from an EMBL/GenBank/DDBJ whole genome shotgun (WGS) entry which is preliminary data.</text>
</comment>
<evidence type="ECO:0000259" key="2">
    <source>
        <dbReference type="Pfam" id="PF26215"/>
    </source>
</evidence>
<dbReference type="PANTHER" id="PTHR21301:SF10">
    <property type="entry name" value="REVERSE TRANSCRIPTASE DOMAIN-CONTAINING PROTEIN"/>
    <property type="match status" value="1"/>
</dbReference>
<dbReference type="STRING" id="53326.A0A016W898"/>
<proteinExistence type="predicted"/>
<organism evidence="3 4">
    <name type="scientific">Ancylostoma ceylanicum</name>
    <dbReference type="NCBI Taxonomy" id="53326"/>
    <lineage>
        <taxon>Eukaryota</taxon>
        <taxon>Metazoa</taxon>
        <taxon>Ecdysozoa</taxon>
        <taxon>Nematoda</taxon>
        <taxon>Chromadorea</taxon>
        <taxon>Rhabditida</taxon>
        <taxon>Rhabditina</taxon>
        <taxon>Rhabditomorpha</taxon>
        <taxon>Strongyloidea</taxon>
        <taxon>Ancylostomatidae</taxon>
        <taxon>Ancylostomatinae</taxon>
        <taxon>Ancylostoma</taxon>
    </lineage>
</organism>
<protein>
    <recommendedName>
        <fullName evidence="2">Helix-turn-helix domain-containing protein</fullName>
    </recommendedName>
</protein>
<gene>
    <name evidence="3" type="primary">Acey_s1035.g3455</name>
    <name evidence="3" type="ORF">Y032_1035g3455</name>
</gene>
<dbReference type="CDD" id="cd00304">
    <property type="entry name" value="RT_like"/>
    <property type="match status" value="1"/>
</dbReference>
<dbReference type="Pfam" id="PF26215">
    <property type="entry name" value="HTH_animal"/>
    <property type="match status" value="1"/>
</dbReference>
<evidence type="ECO:0000313" key="4">
    <source>
        <dbReference type="Proteomes" id="UP000024635"/>
    </source>
</evidence>
<dbReference type="OrthoDB" id="10034600at2759"/>
<dbReference type="InterPro" id="IPR058912">
    <property type="entry name" value="HTH_animal"/>
</dbReference>
<reference evidence="4" key="1">
    <citation type="journal article" date="2015" name="Nat. Genet.">
        <title>The genome and transcriptome of the zoonotic hookworm Ancylostoma ceylanicum identify infection-specific gene families.</title>
        <authorList>
            <person name="Schwarz E.M."/>
            <person name="Hu Y."/>
            <person name="Antoshechkin I."/>
            <person name="Miller M.M."/>
            <person name="Sternberg P.W."/>
            <person name="Aroian R.V."/>
        </authorList>
    </citation>
    <scope>NUCLEOTIDE SEQUENCE</scope>
    <source>
        <strain evidence="4">HY135</strain>
    </source>
</reference>
<keyword evidence="1" id="KW-0732">Signal</keyword>
<sequence>MQRRGLAMGLRLAPLLAIVYLDRIERMSLTSELIFYRRYIDDVFAIGSTPSALQHVLNNLNSQDPNIRFTVEEPDANGFLPFPNAKVRIRNGSKEYRKPSSKSIIIHSRSAHPIYMKANVVRNIRQTKDRICGVAHDSCDEDMEKMLEENGYNKNVVATWHPFSPPDGISMVLPFIDDRTSREVNKIVKRSSLPIRLIFKPPPNLKDLLTSSRQYEEKCETADYTRTARALRAQCRPCERCTIVLGNDNGIRGMHFHFCNRRYIGWVALILNEDSGDGSSDGGGFFISITAACWRGVFNYPYSLAVSSFGIDDRSDQNQCAARGIWQQPH</sequence>
<dbReference type="AlphaFoldDB" id="A0A016W898"/>